<dbReference type="InterPro" id="IPR011992">
    <property type="entry name" value="EF-hand-dom_pair"/>
</dbReference>
<dbReference type="InterPro" id="IPR002048">
    <property type="entry name" value="EF_hand_dom"/>
</dbReference>
<dbReference type="OMA" id="PAITWCF"/>
<dbReference type="InterPro" id="IPR052591">
    <property type="entry name" value="CML21-like"/>
</dbReference>
<dbReference type="Gene3D" id="1.10.238.10">
    <property type="entry name" value="EF-hand"/>
    <property type="match status" value="2"/>
</dbReference>
<evidence type="ECO:0000259" key="3">
    <source>
        <dbReference type="PROSITE" id="PS50222"/>
    </source>
</evidence>
<evidence type="ECO:0000313" key="5">
    <source>
        <dbReference type="Proteomes" id="UP000824469"/>
    </source>
</evidence>
<comment type="caution">
    <text evidence="4">The sequence shown here is derived from an EMBL/GenBank/DDBJ whole genome shotgun (WGS) entry which is preliminary data.</text>
</comment>
<dbReference type="PROSITE" id="PS50222">
    <property type="entry name" value="EF_HAND_2"/>
    <property type="match status" value="3"/>
</dbReference>
<evidence type="ECO:0000256" key="1">
    <source>
        <dbReference type="ARBA" id="ARBA00022737"/>
    </source>
</evidence>
<sequence>MGGKSSKFVFFRKTTAPSTIEQKMVDALRKRAASGGSSLKSFNSVIMRFHKIDESFEKVRDVFRKFDKDSNGTIDVQELKDCFHELQVSLTDEEITEFHHICDMDESKGIEFNEFIVVLSLVYLLEEPANPISKSRIRLPDLEATFDTIVDTFVFFDKDGDGYVSKNEILRAINEASPGGRAADRIGMRRFEEMDFDKNGMITFKEFLFAFTHWVGVDDDDDDDDDK</sequence>
<protein>
    <recommendedName>
        <fullName evidence="3">EF-hand domain-containing protein</fullName>
    </recommendedName>
</protein>
<dbReference type="AlphaFoldDB" id="A0AA38FWS6"/>
<proteinExistence type="predicted"/>
<reference evidence="4 5" key="1">
    <citation type="journal article" date="2021" name="Nat. Plants">
        <title>The Taxus genome provides insights into paclitaxel biosynthesis.</title>
        <authorList>
            <person name="Xiong X."/>
            <person name="Gou J."/>
            <person name="Liao Q."/>
            <person name="Li Y."/>
            <person name="Zhou Q."/>
            <person name="Bi G."/>
            <person name="Li C."/>
            <person name="Du R."/>
            <person name="Wang X."/>
            <person name="Sun T."/>
            <person name="Guo L."/>
            <person name="Liang H."/>
            <person name="Lu P."/>
            <person name="Wu Y."/>
            <person name="Zhang Z."/>
            <person name="Ro D.K."/>
            <person name="Shang Y."/>
            <person name="Huang S."/>
            <person name="Yan J."/>
        </authorList>
    </citation>
    <scope>NUCLEOTIDE SEQUENCE [LARGE SCALE GENOMIC DNA]</scope>
    <source>
        <strain evidence="4">Ta-2019</strain>
    </source>
</reference>
<dbReference type="GO" id="GO:0005509">
    <property type="term" value="F:calcium ion binding"/>
    <property type="evidence" value="ECO:0007669"/>
    <property type="project" value="InterPro"/>
</dbReference>
<dbReference type="CDD" id="cd00051">
    <property type="entry name" value="EFh"/>
    <property type="match status" value="2"/>
</dbReference>
<keyword evidence="2" id="KW-0106">Calcium</keyword>
<accession>A0AA38FWS6</accession>
<feature type="domain" description="EF-hand" evidence="3">
    <location>
        <begin position="182"/>
        <end position="217"/>
    </location>
</feature>
<evidence type="ECO:0000313" key="4">
    <source>
        <dbReference type="EMBL" id="KAH9311907.1"/>
    </source>
</evidence>
<gene>
    <name evidence="4" type="ORF">KI387_026942</name>
</gene>
<feature type="domain" description="EF-hand" evidence="3">
    <location>
        <begin position="54"/>
        <end position="89"/>
    </location>
</feature>
<keyword evidence="5" id="KW-1185">Reference proteome</keyword>
<dbReference type="EMBL" id="JAHRHJ020000006">
    <property type="protein sequence ID" value="KAH9311907.1"/>
    <property type="molecule type" value="Genomic_DNA"/>
</dbReference>
<dbReference type="Proteomes" id="UP000824469">
    <property type="component" value="Unassembled WGS sequence"/>
</dbReference>
<dbReference type="InterPro" id="IPR018247">
    <property type="entry name" value="EF_Hand_1_Ca_BS"/>
</dbReference>
<keyword evidence="1" id="KW-0677">Repeat</keyword>
<dbReference type="SMART" id="SM00054">
    <property type="entry name" value="EFh"/>
    <property type="match status" value="4"/>
</dbReference>
<feature type="non-terminal residue" evidence="4">
    <location>
        <position position="227"/>
    </location>
</feature>
<dbReference type="PROSITE" id="PS00018">
    <property type="entry name" value="EF_HAND_1"/>
    <property type="match status" value="3"/>
</dbReference>
<dbReference type="SUPFAM" id="SSF47473">
    <property type="entry name" value="EF-hand"/>
    <property type="match status" value="1"/>
</dbReference>
<feature type="domain" description="EF-hand" evidence="3">
    <location>
        <begin position="144"/>
        <end position="179"/>
    </location>
</feature>
<evidence type="ECO:0000256" key="2">
    <source>
        <dbReference type="ARBA" id="ARBA00022837"/>
    </source>
</evidence>
<name>A0AA38FWS6_TAXCH</name>
<organism evidence="4 5">
    <name type="scientific">Taxus chinensis</name>
    <name type="common">Chinese yew</name>
    <name type="synonym">Taxus wallichiana var. chinensis</name>
    <dbReference type="NCBI Taxonomy" id="29808"/>
    <lineage>
        <taxon>Eukaryota</taxon>
        <taxon>Viridiplantae</taxon>
        <taxon>Streptophyta</taxon>
        <taxon>Embryophyta</taxon>
        <taxon>Tracheophyta</taxon>
        <taxon>Spermatophyta</taxon>
        <taxon>Pinopsida</taxon>
        <taxon>Pinidae</taxon>
        <taxon>Conifers II</taxon>
        <taxon>Cupressales</taxon>
        <taxon>Taxaceae</taxon>
        <taxon>Taxus</taxon>
    </lineage>
</organism>
<dbReference type="FunFam" id="1.10.238.10:FF:000003">
    <property type="entry name" value="Calmodulin A"/>
    <property type="match status" value="1"/>
</dbReference>
<dbReference type="PANTHER" id="PTHR23064">
    <property type="entry name" value="TROPONIN"/>
    <property type="match status" value="1"/>
</dbReference>
<dbReference type="Pfam" id="PF13499">
    <property type="entry name" value="EF-hand_7"/>
    <property type="match status" value="2"/>
</dbReference>